<dbReference type="InterPro" id="IPR032716">
    <property type="entry name" value="ACC_epsilon"/>
</dbReference>
<dbReference type="OrthoDB" id="5148497at2"/>
<dbReference type="GO" id="GO:0003989">
    <property type="term" value="F:acetyl-CoA carboxylase activity"/>
    <property type="evidence" value="ECO:0007669"/>
    <property type="project" value="InterPro"/>
</dbReference>
<dbReference type="AlphaFoldDB" id="A0A161IGY1"/>
<dbReference type="Pfam" id="PF13822">
    <property type="entry name" value="ACC_epsilon"/>
    <property type="match status" value="1"/>
</dbReference>
<evidence type="ECO:0008006" key="3">
    <source>
        <dbReference type="Google" id="ProtNLM"/>
    </source>
</evidence>
<accession>A0A161IGY1</accession>
<dbReference type="RefSeq" id="WP_068202265.1">
    <property type="nucleotide sequence ID" value="NZ_CP014209.1"/>
</dbReference>
<name>A0A161IGY1_9MICO</name>
<dbReference type="Proteomes" id="UP000076794">
    <property type="component" value="Chromosome"/>
</dbReference>
<reference evidence="1 2" key="1">
    <citation type="submission" date="2016-01" db="EMBL/GenBank/DDBJ databases">
        <title>Complete genome sequence of a soil Actinobacterium, Isoptericola dokdonensis DS-3.</title>
        <authorList>
            <person name="Kwon S.-K."/>
            <person name="Kim J.F."/>
        </authorList>
    </citation>
    <scope>NUCLEOTIDE SEQUENCE [LARGE SCALE GENOMIC DNA]</scope>
    <source>
        <strain evidence="1 2">DS-3</strain>
    </source>
</reference>
<gene>
    <name evidence="1" type="ORF">I598_1304</name>
</gene>
<dbReference type="STRING" id="1300344.I598_1304"/>
<proteinExistence type="predicted"/>
<organism evidence="1 2">
    <name type="scientific">Isoptericola dokdonensis DS-3</name>
    <dbReference type="NCBI Taxonomy" id="1300344"/>
    <lineage>
        <taxon>Bacteria</taxon>
        <taxon>Bacillati</taxon>
        <taxon>Actinomycetota</taxon>
        <taxon>Actinomycetes</taxon>
        <taxon>Micrococcales</taxon>
        <taxon>Promicromonosporaceae</taxon>
        <taxon>Isoptericola</taxon>
    </lineage>
</organism>
<dbReference type="KEGG" id="ido:I598_1304"/>
<sequence length="79" mass="8426">MSPQVRVVRGAPDDVEVAALVAGLAAVTARDDLPDDVAPVDEWTNRARNLRGNGAATARSFGGRAGRHNVDAFRWSLRS</sequence>
<dbReference type="GO" id="GO:0004658">
    <property type="term" value="F:propionyl-CoA carboxylase activity"/>
    <property type="evidence" value="ECO:0007669"/>
    <property type="project" value="InterPro"/>
</dbReference>
<evidence type="ECO:0000313" key="1">
    <source>
        <dbReference type="EMBL" id="ANC30864.1"/>
    </source>
</evidence>
<keyword evidence="2" id="KW-1185">Reference proteome</keyword>
<dbReference type="EMBL" id="CP014209">
    <property type="protein sequence ID" value="ANC30864.1"/>
    <property type="molecule type" value="Genomic_DNA"/>
</dbReference>
<protein>
    <recommendedName>
        <fullName evidence="3">Acyl-CoA carboxylase epsilon subunit</fullName>
    </recommendedName>
</protein>
<dbReference type="PATRIC" id="fig|1300344.3.peg.1305"/>
<evidence type="ECO:0000313" key="2">
    <source>
        <dbReference type="Proteomes" id="UP000076794"/>
    </source>
</evidence>